<accession>A0A4U1CBF4</accession>
<feature type="region of interest" description="Disordered" evidence="1">
    <location>
        <begin position="498"/>
        <end position="523"/>
    </location>
</feature>
<dbReference type="RefSeq" id="WP_136873951.1">
    <property type="nucleotide sequence ID" value="NZ_SWBO01000001.1"/>
</dbReference>
<dbReference type="Proteomes" id="UP000310477">
    <property type="component" value="Unassembled WGS sequence"/>
</dbReference>
<evidence type="ECO:0000313" key="2">
    <source>
        <dbReference type="EMBL" id="TKC03386.1"/>
    </source>
</evidence>
<evidence type="ECO:0000256" key="1">
    <source>
        <dbReference type="SAM" id="MobiDB-lite"/>
    </source>
</evidence>
<keyword evidence="3" id="KW-1185">Reference proteome</keyword>
<dbReference type="OrthoDB" id="799145at2"/>
<dbReference type="EMBL" id="SWBO01000001">
    <property type="protein sequence ID" value="TKC03386.1"/>
    <property type="molecule type" value="Genomic_DNA"/>
</dbReference>
<reference evidence="2 3" key="1">
    <citation type="submission" date="2019-04" db="EMBL/GenBank/DDBJ databases">
        <title>Pedobacter sp. AR-2-6 sp. nov., isolated from Arctic soil.</title>
        <authorList>
            <person name="Dahal R.H."/>
            <person name="Kim D.-U."/>
        </authorList>
    </citation>
    <scope>NUCLEOTIDE SEQUENCE [LARGE SCALE GENOMIC DNA]</scope>
    <source>
        <strain evidence="2 3">AR-2-6</strain>
    </source>
</reference>
<proteinExistence type="predicted"/>
<comment type="caution">
    <text evidence="2">The sequence shown here is derived from an EMBL/GenBank/DDBJ whole genome shotgun (WGS) entry which is preliminary data.</text>
</comment>
<evidence type="ECO:0000313" key="3">
    <source>
        <dbReference type="Proteomes" id="UP000310477"/>
    </source>
</evidence>
<gene>
    <name evidence="2" type="ORF">FA045_02115</name>
</gene>
<dbReference type="AlphaFoldDB" id="A0A4U1CBF4"/>
<organism evidence="2 3">
    <name type="scientific">Pedobacter cryotolerans</name>
    <dbReference type="NCBI Taxonomy" id="2571270"/>
    <lineage>
        <taxon>Bacteria</taxon>
        <taxon>Pseudomonadati</taxon>
        <taxon>Bacteroidota</taxon>
        <taxon>Sphingobacteriia</taxon>
        <taxon>Sphingobacteriales</taxon>
        <taxon>Sphingobacteriaceae</taxon>
        <taxon>Pedobacter</taxon>
    </lineage>
</organism>
<sequence>MGSETPPAILLEKAKLFYNKQTTTLPKVSSANQGGSGNKPHNTKIENKKTPIWAEAKMEKTKDGKTVMTVPLEKYELNNKDIDYARKYIFEERDGEITDGKVIEVIGATEIINEKGESTVTRYKDKQIEGFSGAMISYNLNYSYLEGHYYKEGRQVPGTVRITSKLPNTQSKGGLKGKLANANIPNKLSTEITEDGSTITCSSRYLHVYYYDQYGDYMFSTVTYLGEFCSGPTGPVGPPPVGGVITETVVYDCAGEPNGTASDNNPCNICMGGNTGITACPRILKEIKVDSTARPCVDTIATKIISEAGEIQNVLSDLLSMANLNASASISTIANSGTFKIKIGEHLFNDQTKYDAAGNSFILRRNGVTNDTTGYIHLNKLMLNEATDLAVAATLIHELMHSYMVYGIHHTSGLEHDIFAGMNTFLFDQSGTPYSNQGIPQHTQMANTYVNSMASLLTRFAISRGILTSPDSSISLTEYCQDIFWQNLQHSQAYIAAPNKNRSTSNGNREYKNTSNSSKKKKC</sequence>
<name>A0A4U1CBF4_9SPHI</name>
<protein>
    <submittedName>
        <fullName evidence="2">Uncharacterized protein</fullName>
    </submittedName>
</protein>